<dbReference type="OrthoDB" id="4074350at2759"/>
<dbReference type="Pfam" id="PF00026">
    <property type="entry name" value="Asp"/>
    <property type="match status" value="1"/>
</dbReference>
<dbReference type="GO" id="GO:0000324">
    <property type="term" value="C:fungal-type vacuole"/>
    <property type="evidence" value="ECO:0007669"/>
    <property type="project" value="TreeGrafter"/>
</dbReference>
<keyword evidence="3" id="KW-0472">Membrane</keyword>
<sequence length="713" mass="78516">MLPLRGHRAFLTTTCAFLCATLLLPCRAADYVQTNTSHTPNYELLPGISSVPAPVTVAPDQDWMGIDGAWNTFSLRVGSSQANVRVLVSTASQQIWAINDMACITNVTDPATGEIVEFNTLDSQCQDSRGYLYNTSNSDTWRKKGFYQLWIEKNLGLVGNGLYGFDSVGLGLPGEKGPYIENTTVGTLVTPNFWLGHIGLHPKPTNFSTFENPVPSYMTLLFEQKNIPSLSFGYTAGAQYHDQTVLGSLVLGGYDASRLIPNNLTFIFAPDNERDLVVGLVGLTANTTTNQNIDLMKRDDVTLFIDSTIAEVYLPVEICEAFEDAFGLKRDEATDLYLVDDALHQTLLAENPSVTFVLGQKYSTDATVRITLPYAAFDLEASPPYRGLQNKTRYFPLRLGNNPNEWVLGRTFLQEAYLTVDWERQNFTLSAVDWTFGKPAEILPIVSPKYAVSNDPPGPRKRLTSAAVIGIAVGGGFCFALVMCAIGWCFWRRRHKRKLEAIKAKYEAEVAAAAASKKHAATPEEHATSPVRDSTEGRTVFPKAELPGISAVHHELSSGVEEKGSLTVNEADGTERQIYEMPGDMPVLQEAGGRQLSEKETMVVRERIYNGIDPTGTPDVSPTAHDQSRRLVQISPSEVSMVSGRLPTDNVSPITPRTPRDGAFLEASDTFFQLPPYRPRDGRRTETDDAPLSPISPLEGSTDTSRRRFSYES</sequence>
<keyword evidence="3" id="KW-1133">Transmembrane helix</keyword>
<gene>
    <name evidence="6" type="ORF">BDW02DRAFT_634627</name>
</gene>
<dbReference type="PROSITE" id="PS51767">
    <property type="entry name" value="PEPTIDASE_A1"/>
    <property type="match status" value="1"/>
</dbReference>
<evidence type="ECO:0000256" key="2">
    <source>
        <dbReference type="SAM" id="MobiDB-lite"/>
    </source>
</evidence>
<feature type="region of interest" description="Disordered" evidence="2">
    <location>
        <begin position="640"/>
        <end position="713"/>
    </location>
</feature>
<keyword evidence="6" id="KW-0378">Hydrolase</keyword>
<dbReference type="Proteomes" id="UP000800040">
    <property type="component" value="Unassembled WGS sequence"/>
</dbReference>
<feature type="transmembrane region" description="Helical" evidence="3">
    <location>
        <begin position="466"/>
        <end position="491"/>
    </location>
</feature>
<evidence type="ECO:0000259" key="5">
    <source>
        <dbReference type="PROSITE" id="PS51767"/>
    </source>
</evidence>
<evidence type="ECO:0000256" key="1">
    <source>
        <dbReference type="ARBA" id="ARBA00007447"/>
    </source>
</evidence>
<feature type="signal peptide" evidence="4">
    <location>
        <begin position="1"/>
        <end position="28"/>
    </location>
</feature>
<dbReference type="AlphaFoldDB" id="A0A6A5JZM5"/>
<accession>A0A6A5JZM5</accession>
<feature type="domain" description="Peptidase A1" evidence="5">
    <location>
        <begin position="71"/>
        <end position="430"/>
    </location>
</feature>
<organism evidence="6 7">
    <name type="scientific">Decorospora gaudefroyi</name>
    <dbReference type="NCBI Taxonomy" id="184978"/>
    <lineage>
        <taxon>Eukaryota</taxon>
        <taxon>Fungi</taxon>
        <taxon>Dikarya</taxon>
        <taxon>Ascomycota</taxon>
        <taxon>Pezizomycotina</taxon>
        <taxon>Dothideomycetes</taxon>
        <taxon>Pleosporomycetidae</taxon>
        <taxon>Pleosporales</taxon>
        <taxon>Pleosporineae</taxon>
        <taxon>Pleosporaceae</taxon>
        <taxon>Decorospora</taxon>
    </lineage>
</organism>
<keyword evidence="6" id="KW-0645">Protease</keyword>
<evidence type="ECO:0000256" key="3">
    <source>
        <dbReference type="SAM" id="Phobius"/>
    </source>
</evidence>
<dbReference type="GO" id="GO:0004190">
    <property type="term" value="F:aspartic-type endopeptidase activity"/>
    <property type="evidence" value="ECO:0007669"/>
    <property type="project" value="InterPro"/>
</dbReference>
<dbReference type="PANTHER" id="PTHR47966:SF51">
    <property type="entry name" value="BETA-SITE APP-CLEAVING ENZYME, ISOFORM A-RELATED"/>
    <property type="match status" value="1"/>
</dbReference>
<keyword evidence="3" id="KW-0812">Transmembrane</keyword>
<keyword evidence="4" id="KW-0732">Signal</keyword>
<protein>
    <submittedName>
        <fullName evidence="6">Acid protease</fullName>
    </submittedName>
</protein>
<keyword evidence="7" id="KW-1185">Reference proteome</keyword>
<feature type="compositionally biased region" description="Basic and acidic residues" evidence="2">
    <location>
        <begin position="678"/>
        <end position="687"/>
    </location>
</feature>
<dbReference type="InterPro" id="IPR001461">
    <property type="entry name" value="Aspartic_peptidase_A1"/>
</dbReference>
<dbReference type="PANTHER" id="PTHR47966">
    <property type="entry name" value="BETA-SITE APP-CLEAVING ENZYME, ISOFORM A-RELATED"/>
    <property type="match status" value="1"/>
</dbReference>
<dbReference type="EMBL" id="ML975459">
    <property type="protein sequence ID" value="KAF1829200.1"/>
    <property type="molecule type" value="Genomic_DNA"/>
</dbReference>
<evidence type="ECO:0000313" key="6">
    <source>
        <dbReference type="EMBL" id="KAF1829200.1"/>
    </source>
</evidence>
<dbReference type="Gene3D" id="2.40.70.10">
    <property type="entry name" value="Acid Proteases"/>
    <property type="match status" value="2"/>
</dbReference>
<proteinExistence type="inferred from homology"/>
<evidence type="ECO:0000256" key="4">
    <source>
        <dbReference type="SAM" id="SignalP"/>
    </source>
</evidence>
<dbReference type="InterPro" id="IPR033121">
    <property type="entry name" value="PEPTIDASE_A1"/>
</dbReference>
<dbReference type="SUPFAM" id="SSF50630">
    <property type="entry name" value="Acid proteases"/>
    <property type="match status" value="1"/>
</dbReference>
<dbReference type="GO" id="GO:0006508">
    <property type="term" value="P:proteolysis"/>
    <property type="evidence" value="ECO:0007669"/>
    <property type="project" value="UniProtKB-KW"/>
</dbReference>
<name>A0A6A5JZM5_9PLEO</name>
<feature type="region of interest" description="Disordered" evidence="2">
    <location>
        <begin position="516"/>
        <end position="536"/>
    </location>
</feature>
<comment type="similarity">
    <text evidence="1">Belongs to the peptidase A1 family.</text>
</comment>
<feature type="chain" id="PRO_5025467905" evidence="4">
    <location>
        <begin position="29"/>
        <end position="713"/>
    </location>
</feature>
<evidence type="ECO:0000313" key="7">
    <source>
        <dbReference type="Proteomes" id="UP000800040"/>
    </source>
</evidence>
<reference evidence="6" key="1">
    <citation type="submission" date="2020-01" db="EMBL/GenBank/DDBJ databases">
        <authorList>
            <consortium name="DOE Joint Genome Institute"/>
            <person name="Haridas S."/>
            <person name="Albert R."/>
            <person name="Binder M."/>
            <person name="Bloem J."/>
            <person name="Labutti K."/>
            <person name="Salamov A."/>
            <person name="Andreopoulos B."/>
            <person name="Baker S.E."/>
            <person name="Barry K."/>
            <person name="Bills G."/>
            <person name="Bluhm B.H."/>
            <person name="Cannon C."/>
            <person name="Castanera R."/>
            <person name="Culley D.E."/>
            <person name="Daum C."/>
            <person name="Ezra D."/>
            <person name="Gonzalez J.B."/>
            <person name="Henrissat B."/>
            <person name="Kuo A."/>
            <person name="Liang C."/>
            <person name="Lipzen A."/>
            <person name="Lutzoni F."/>
            <person name="Magnuson J."/>
            <person name="Mondo S."/>
            <person name="Nolan M."/>
            <person name="Ohm R."/>
            <person name="Pangilinan J."/>
            <person name="Park H.-J."/>
            <person name="Ramirez L."/>
            <person name="Alfaro M."/>
            <person name="Sun H."/>
            <person name="Tritt A."/>
            <person name="Yoshinaga Y."/>
            <person name="Zwiers L.-H."/>
            <person name="Turgeon B.G."/>
            <person name="Goodwin S.B."/>
            <person name="Spatafora J.W."/>
            <person name="Crous P.W."/>
            <person name="Grigoriev I.V."/>
        </authorList>
    </citation>
    <scope>NUCLEOTIDE SEQUENCE</scope>
    <source>
        <strain evidence="6">P77</strain>
    </source>
</reference>
<feature type="compositionally biased region" description="Basic and acidic residues" evidence="2">
    <location>
        <begin position="704"/>
        <end position="713"/>
    </location>
</feature>
<dbReference type="PRINTS" id="PR00792">
    <property type="entry name" value="PEPSIN"/>
</dbReference>
<dbReference type="InterPro" id="IPR021109">
    <property type="entry name" value="Peptidase_aspartic_dom_sf"/>
</dbReference>